<evidence type="ECO:0000313" key="2">
    <source>
        <dbReference type="EMBL" id="TDQ04242.1"/>
    </source>
</evidence>
<organism evidence="2 3">
    <name type="scientific">Labedaea rhizosphaerae</name>
    <dbReference type="NCBI Taxonomy" id="598644"/>
    <lineage>
        <taxon>Bacteria</taxon>
        <taxon>Bacillati</taxon>
        <taxon>Actinomycetota</taxon>
        <taxon>Actinomycetes</taxon>
        <taxon>Pseudonocardiales</taxon>
        <taxon>Pseudonocardiaceae</taxon>
        <taxon>Labedaea</taxon>
    </lineage>
</organism>
<keyword evidence="1" id="KW-1133">Transmembrane helix</keyword>
<dbReference type="EMBL" id="SNXZ01000001">
    <property type="protein sequence ID" value="TDQ04242.1"/>
    <property type="molecule type" value="Genomic_DNA"/>
</dbReference>
<comment type="caution">
    <text evidence="2">The sequence shown here is derived from an EMBL/GenBank/DDBJ whole genome shotgun (WGS) entry which is preliminary data.</text>
</comment>
<evidence type="ECO:0000313" key="3">
    <source>
        <dbReference type="Proteomes" id="UP000295444"/>
    </source>
</evidence>
<feature type="transmembrane region" description="Helical" evidence="1">
    <location>
        <begin position="50"/>
        <end position="83"/>
    </location>
</feature>
<dbReference type="RefSeq" id="WP_133847181.1">
    <property type="nucleotide sequence ID" value="NZ_SNXZ01000001.1"/>
</dbReference>
<keyword evidence="1" id="KW-0812">Transmembrane</keyword>
<accession>A0A4R6SLQ3</accession>
<sequence>MSGDRLDQLGLDETGELGRGLPAILLRVLIALTCLGIVGVLALDHTEPAGVLVVAVVAVLSIGLPASPSPALLIVLAAGLIVVGHKEPLSLAALAMIPLVHLLHVSCGIAGMLPLRARVHLAALRRPAVRYLMVQTGVFLVAGIAALLPEGATPAVLEVLALLSVAALGLVIARMAHRPQ</sequence>
<dbReference type="Proteomes" id="UP000295444">
    <property type="component" value="Unassembled WGS sequence"/>
</dbReference>
<gene>
    <name evidence="2" type="ORF">EV186_101185</name>
</gene>
<feature type="transmembrane region" description="Helical" evidence="1">
    <location>
        <begin position="20"/>
        <end position="43"/>
    </location>
</feature>
<protein>
    <submittedName>
        <fullName evidence="2">Uncharacterized protein</fullName>
    </submittedName>
</protein>
<proteinExistence type="predicted"/>
<feature type="transmembrane region" description="Helical" evidence="1">
    <location>
        <begin position="128"/>
        <end position="148"/>
    </location>
</feature>
<dbReference type="OrthoDB" id="3689655at2"/>
<feature type="transmembrane region" description="Helical" evidence="1">
    <location>
        <begin position="154"/>
        <end position="173"/>
    </location>
</feature>
<keyword evidence="1" id="KW-0472">Membrane</keyword>
<keyword evidence="3" id="KW-1185">Reference proteome</keyword>
<dbReference type="AlphaFoldDB" id="A0A4R6SLQ3"/>
<name>A0A4R6SLQ3_LABRH</name>
<feature type="transmembrane region" description="Helical" evidence="1">
    <location>
        <begin position="89"/>
        <end position="116"/>
    </location>
</feature>
<evidence type="ECO:0000256" key="1">
    <source>
        <dbReference type="SAM" id="Phobius"/>
    </source>
</evidence>
<reference evidence="2 3" key="1">
    <citation type="submission" date="2019-03" db="EMBL/GenBank/DDBJ databases">
        <title>Genomic Encyclopedia of Type Strains, Phase IV (KMG-IV): sequencing the most valuable type-strain genomes for metagenomic binning, comparative biology and taxonomic classification.</title>
        <authorList>
            <person name="Goeker M."/>
        </authorList>
    </citation>
    <scope>NUCLEOTIDE SEQUENCE [LARGE SCALE GENOMIC DNA]</scope>
    <source>
        <strain evidence="2 3">DSM 45361</strain>
    </source>
</reference>